<dbReference type="Pfam" id="PF00535">
    <property type="entry name" value="Glycos_transf_2"/>
    <property type="match status" value="1"/>
</dbReference>
<dbReference type="EMBL" id="CAADFA010000101">
    <property type="protein sequence ID" value="VFJ51809.1"/>
    <property type="molecule type" value="Genomic_DNA"/>
</dbReference>
<dbReference type="PANTHER" id="PTHR43630:SF2">
    <property type="entry name" value="GLYCOSYLTRANSFERASE"/>
    <property type="match status" value="1"/>
</dbReference>
<accession>A0A450SGP3</accession>
<name>A0A450SGP3_9GAMM</name>
<organism evidence="4">
    <name type="scientific">Candidatus Kentrum sp. FM</name>
    <dbReference type="NCBI Taxonomy" id="2126340"/>
    <lineage>
        <taxon>Bacteria</taxon>
        <taxon>Pseudomonadati</taxon>
        <taxon>Pseudomonadota</taxon>
        <taxon>Gammaproteobacteria</taxon>
        <taxon>Candidatus Kentrum</taxon>
    </lineage>
</organism>
<proteinExistence type="inferred from homology"/>
<keyword evidence="4" id="KW-0808">Transferase</keyword>
<protein>
    <submittedName>
        <fullName evidence="4">Glycosyltransferase involved in cell wall bisynthesis</fullName>
    </submittedName>
</protein>
<evidence type="ECO:0000256" key="1">
    <source>
        <dbReference type="ARBA" id="ARBA00038494"/>
    </source>
</evidence>
<dbReference type="GO" id="GO:0016740">
    <property type="term" value="F:transferase activity"/>
    <property type="evidence" value="ECO:0007669"/>
    <property type="project" value="UniProtKB-KW"/>
</dbReference>
<evidence type="ECO:0000259" key="2">
    <source>
        <dbReference type="Pfam" id="PF00535"/>
    </source>
</evidence>
<dbReference type="Gene3D" id="3.90.550.10">
    <property type="entry name" value="Spore Coat Polysaccharide Biosynthesis Protein SpsA, Chain A"/>
    <property type="match status" value="1"/>
</dbReference>
<dbReference type="AlphaFoldDB" id="A0A450SGP3"/>
<reference evidence="4" key="1">
    <citation type="submission" date="2019-02" db="EMBL/GenBank/DDBJ databases">
        <authorList>
            <person name="Gruber-Vodicka R. H."/>
            <person name="Seah K. B. B."/>
        </authorList>
    </citation>
    <scope>NUCLEOTIDE SEQUENCE</scope>
    <source>
        <strain evidence="4">BECK_BZ163</strain>
        <strain evidence="5">BECK_BZ164</strain>
        <strain evidence="3">BECK_BZ165</strain>
    </source>
</reference>
<dbReference type="PANTHER" id="PTHR43630">
    <property type="entry name" value="POLY-BETA-1,6-N-ACETYL-D-GLUCOSAMINE SYNTHASE"/>
    <property type="match status" value="1"/>
</dbReference>
<dbReference type="CDD" id="cd02511">
    <property type="entry name" value="Beta4Glucosyltransferase"/>
    <property type="match status" value="1"/>
</dbReference>
<evidence type="ECO:0000313" key="3">
    <source>
        <dbReference type="EMBL" id="VFJ51809.1"/>
    </source>
</evidence>
<dbReference type="InterPro" id="IPR029044">
    <property type="entry name" value="Nucleotide-diphossugar_trans"/>
</dbReference>
<dbReference type="SUPFAM" id="SSF53448">
    <property type="entry name" value="Nucleotide-diphospho-sugar transferases"/>
    <property type="match status" value="1"/>
</dbReference>
<feature type="domain" description="Glycosyltransferase 2-like" evidence="2">
    <location>
        <begin position="7"/>
        <end position="104"/>
    </location>
</feature>
<evidence type="ECO:0000313" key="4">
    <source>
        <dbReference type="EMBL" id="VFJ52194.1"/>
    </source>
</evidence>
<dbReference type="InterPro" id="IPR001173">
    <property type="entry name" value="Glyco_trans_2-like"/>
</dbReference>
<evidence type="ECO:0000313" key="5">
    <source>
        <dbReference type="EMBL" id="VFK09335.1"/>
    </source>
</evidence>
<sequence>MGAIADVAIVDSFSSDETLPLAETVRPDVRVFSHAFKDFGDQRNWALEHCAPRHPWVLFVDADEYCTPAFLEELAAFVAAPGNYAGAFIAGKSHFLGRWVKYSSLYPSYQLRLLRLGQVRYRKEGHGQKEVTDGALCYFTEGWRHEGFRKGVYQWIERHNRYGTEEVGSILELRKEPIGWRELFSHEPIKRRRCLKRIGAKLPLRPLVRFCYVYVLKRGFLDGMPGLLYCLLYLCNDIHLIVKIREQRYRGNGELGIRN</sequence>
<comment type="similarity">
    <text evidence="1">Belongs to the glycosyltransferase 2 family. WaaE/KdtX subfamily.</text>
</comment>
<dbReference type="EMBL" id="CAADEZ010000099">
    <property type="protein sequence ID" value="VFJ52194.1"/>
    <property type="molecule type" value="Genomic_DNA"/>
</dbReference>
<dbReference type="EMBL" id="CAADFL010000102">
    <property type="protein sequence ID" value="VFK09335.1"/>
    <property type="molecule type" value="Genomic_DNA"/>
</dbReference>
<gene>
    <name evidence="4" type="ORF">BECKFM1743A_GA0114220_100992</name>
    <name evidence="5" type="ORF">BECKFM1743B_GA0114221_101022</name>
    <name evidence="3" type="ORF">BECKFM1743C_GA0114222_101015</name>
</gene>